<keyword evidence="4 7" id="KW-0812">Transmembrane</keyword>
<dbReference type="Pfam" id="PF07690">
    <property type="entry name" value="MFS_1"/>
    <property type="match status" value="1"/>
</dbReference>
<dbReference type="GO" id="GO:0022857">
    <property type="term" value="F:transmembrane transporter activity"/>
    <property type="evidence" value="ECO:0007669"/>
    <property type="project" value="InterPro"/>
</dbReference>
<keyword evidence="5 7" id="KW-1133">Transmembrane helix</keyword>
<dbReference type="PANTHER" id="PTHR42718:SF47">
    <property type="entry name" value="METHYL VIOLOGEN RESISTANCE PROTEIN SMVA"/>
    <property type="match status" value="1"/>
</dbReference>
<evidence type="ECO:0000256" key="7">
    <source>
        <dbReference type="SAM" id="Phobius"/>
    </source>
</evidence>
<feature type="transmembrane region" description="Helical" evidence="7">
    <location>
        <begin position="141"/>
        <end position="161"/>
    </location>
</feature>
<feature type="transmembrane region" description="Helical" evidence="7">
    <location>
        <begin position="270"/>
        <end position="294"/>
    </location>
</feature>
<dbReference type="KEGG" id="rhs:A3Q41_01512"/>
<feature type="transmembrane region" description="Helical" evidence="7">
    <location>
        <begin position="306"/>
        <end position="324"/>
    </location>
</feature>
<evidence type="ECO:0000256" key="6">
    <source>
        <dbReference type="ARBA" id="ARBA00023136"/>
    </source>
</evidence>
<dbReference type="PANTHER" id="PTHR42718">
    <property type="entry name" value="MAJOR FACILITATOR SUPERFAMILY MULTIDRUG TRANSPORTER MFSC"/>
    <property type="match status" value="1"/>
</dbReference>
<dbReference type="GO" id="GO:0005886">
    <property type="term" value="C:plasma membrane"/>
    <property type="evidence" value="ECO:0007669"/>
    <property type="project" value="UniProtKB-SubCell"/>
</dbReference>
<dbReference type="EMBL" id="CP015220">
    <property type="protein sequence ID" value="AMY22819.1"/>
    <property type="molecule type" value="Genomic_DNA"/>
</dbReference>
<dbReference type="Gene3D" id="1.20.1250.20">
    <property type="entry name" value="MFS general substrate transporter like domains"/>
    <property type="match status" value="1"/>
</dbReference>
<proteinExistence type="predicted"/>
<evidence type="ECO:0000256" key="5">
    <source>
        <dbReference type="ARBA" id="ARBA00022989"/>
    </source>
</evidence>
<feature type="domain" description="Major facilitator superfamily (MFS) profile" evidence="8">
    <location>
        <begin position="17"/>
        <end position="504"/>
    </location>
</feature>
<feature type="transmembrane region" description="Helical" evidence="7">
    <location>
        <begin position="480"/>
        <end position="500"/>
    </location>
</feature>
<keyword evidence="6 7" id="KW-0472">Membrane</keyword>
<dbReference type="PATRIC" id="fig|1653479.3.peg.1533"/>
<organism evidence="9 10">
    <name type="scientific">Rhodococcoides fascians</name>
    <name type="common">Rhodococcus fascians</name>
    <dbReference type="NCBI Taxonomy" id="1828"/>
    <lineage>
        <taxon>Bacteria</taxon>
        <taxon>Bacillati</taxon>
        <taxon>Actinomycetota</taxon>
        <taxon>Actinomycetes</taxon>
        <taxon>Mycobacteriales</taxon>
        <taxon>Nocardiaceae</taxon>
        <taxon>Rhodococcoides</taxon>
    </lineage>
</organism>
<dbReference type="PROSITE" id="PS50850">
    <property type="entry name" value="MFS"/>
    <property type="match status" value="1"/>
</dbReference>
<dbReference type="InterPro" id="IPR036259">
    <property type="entry name" value="MFS_trans_sf"/>
</dbReference>
<reference evidence="9 10" key="1">
    <citation type="journal article" date="2016" name="Genome Announc.">
        <title>Complete Genome and Plasmid Sequences for Rhodococcus fascians D188 and Draft Sequences for Rhodococcus Isolates PBTS 1 and PBTS 2.</title>
        <authorList>
            <person name="Stamler R.A."/>
            <person name="Vereecke D."/>
            <person name="Zhang Y."/>
            <person name="Schilkey F."/>
            <person name="Devitt N."/>
            <person name="Randall J.J."/>
        </authorList>
    </citation>
    <scope>NUCLEOTIDE SEQUENCE [LARGE SCALE GENOMIC DNA]</scope>
    <source>
        <strain evidence="9 10">PBTS2</strain>
    </source>
</reference>
<keyword evidence="2" id="KW-0813">Transport</keyword>
<evidence type="ECO:0000259" key="8">
    <source>
        <dbReference type="PROSITE" id="PS50850"/>
    </source>
</evidence>
<feature type="transmembrane region" description="Helical" evidence="7">
    <location>
        <begin position="167"/>
        <end position="191"/>
    </location>
</feature>
<evidence type="ECO:0000313" key="10">
    <source>
        <dbReference type="Proteomes" id="UP000076038"/>
    </source>
</evidence>
<evidence type="ECO:0000256" key="1">
    <source>
        <dbReference type="ARBA" id="ARBA00004651"/>
    </source>
</evidence>
<protein>
    <submittedName>
        <fullName evidence="9">Antiseptic resistance protein</fullName>
    </submittedName>
</protein>
<feature type="transmembrane region" description="Helical" evidence="7">
    <location>
        <begin position="83"/>
        <end position="102"/>
    </location>
</feature>
<gene>
    <name evidence="9" type="primary">qacA_3</name>
    <name evidence="9" type="ORF">A3Q41_01512</name>
</gene>
<dbReference type="Gene3D" id="1.20.1720.10">
    <property type="entry name" value="Multidrug resistance protein D"/>
    <property type="match status" value="1"/>
</dbReference>
<feature type="transmembrane region" description="Helical" evidence="7">
    <location>
        <begin position="108"/>
        <end position="129"/>
    </location>
</feature>
<feature type="transmembrane region" description="Helical" evidence="7">
    <location>
        <begin position="232"/>
        <end position="250"/>
    </location>
</feature>
<evidence type="ECO:0000313" key="9">
    <source>
        <dbReference type="EMBL" id="AMY22819.1"/>
    </source>
</evidence>
<dbReference type="AlphaFoldDB" id="A0A143QIR3"/>
<feature type="transmembrane region" description="Helical" evidence="7">
    <location>
        <begin position="336"/>
        <end position="354"/>
    </location>
</feature>
<dbReference type="CDD" id="cd17321">
    <property type="entry name" value="MFS_MMR_MDR_like"/>
    <property type="match status" value="1"/>
</dbReference>
<dbReference type="SUPFAM" id="SSF103473">
    <property type="entry name" value="MFS general substrate transporter"/>
    <property type="match status" value="1"/>
</dbReference>
<comment type="subcellular location">
    <subcellularLocation>
        <location evidence="1">Cell membrane</location>
        <topology evidence="1">Multi-pass membrane protein</topology>
    </subcellularLocation>
</comment>
<dbReference type="Proteomes" id="UP000076038">
    <property type="component" value="Chromosome"/>
</dbReference>
<dbReference type="InterPro" id="IPR011701">
    <property type="entry name" value="MFS"/>
</dbReference>
<sequence>MNQTATEDRATKKEWLGLAVLMVPILVVSMDMSVLYLALPFMTADLEPTSNQTLWILDIYGFLLAGLLITMGSLGDRIGRRTLLMVGAVVFGAASLAATFSTSPEMLLVARALLGVGGATIAPSTLSLIRNMFHDPAQRKEAIGLWTAGFAGGAAVGPVVGGVLLEHFWWGSVFLINIPIMVVLFVAAPLLVPEFKDSDPGKFDPISVILAISSMLSIVFAIKHGAQDGIDATTFTTAILGLALGFVFVIRQRKASNPLIDVTLFAERAFSAAVVVQFLVIFSMTGFSLFASQYLQLVLGLGPLRAGLWLLIPAAAAAAGAVTAPTMSKVIPTGTIISAGLLSIVFGCIALIFVQSDSGLPLLLTGMALVTFGIGAASTLNSDIVLTAAAPEKAGAASALSETGAELGGAVGIAILGTIGSTVYRHRMEDAIPAGTPAEIADPARETIGGAIAVADYLPEPFASQLTDVAHSSFIDGFNLAAGTSAVLMFVSAVVVFLLLRRVPASTS</sequence>
<feature type="transmembrane region" description="Helical" evidence="7">
    <location>
        <begin position="203"/>
        <end position="226"/>
    </location>
</feature>
<evidence type="ECO:0000256" key="4">
    <source>
        <dbReference type="ARBA" id="ARBA00022692"/>
    </source>
</evidence>
<reference evidence="10" key="2">
    <citation type="submission" date="2016-04" db="EMBL/GenBank/DDBJ databases">
        <title>Complete Genome and Plasmid Sequences for Rhodococcus fascians D188 and Draft Sequences for Rhodococcus spp. Isolates PBTS 1 and PBTS 2.</title>
        <authorList>
            <person name="Stamer R."/>
            <person name="Vereecke D."/>
            <person name="Zhang Y."/>
            <person name="Schilkey F."/>
            <person name="Devitt N."/>
            <person name="Randall J."/>
        </authorList>
    </citation>
    <scope>NUCLEOTIDE SEQUENCE [LARGE SCALE GENOMIC DNA]</scope>
    <source>
        <strain evidence="10">PBTS2</strain>
    </source>
</reference>
<evidence type="ECO:0000256" key="3">
    <source>
        <dbReference type="ARBA" id="ARBA00022475"/>
    </source>
</evidence>
<feature type="transmembrane region" description="Helical" evidence="7">
    <location>
        <begin position="15"/>
        <end position="41"/>
    </location>
</feature>
<accession>A0A143QIR3</accession>
<dbReference type="RefSeq" id="WP_176456753.1">
    <property type="nucleotide sequence ID" value="NZ_CP015220.1"/>
</dbReference>
<feature type="transmembrane region" description="Helical" evidence="7">
    <location>
        <begin position="53"/>
        <end position="71"/>
    </location>
</feature>
<keyword evidence="3" id="KW-1003">Cell membrane</keyword>
<feature type="transmembrane region" description="Helical" evidence="7">
    <location>
        <begin position="360"/>
        <end position="380"/>
    </location>
</feature>
<name>A0A143QIR3_RHOFA</name>
<dbReference type="InterPro" id="IPR020846">
    <property type="entry name" value="MFS_dom"/>
</dbReference>
<evidence type="ECO:0000256" key="2">
    <source>
        <dbReference type="ARBA" id="ARBA00022448"/>
    </source>
</evidence>
<keyword evidence="10" id="KW-1185">Reference proteome</keyword>